<reference evidence="6 7" key="1">
    <citation type="submission" date="2018-09" db="EMBL/GenBank/DDBJ databases">
        <title>Genome comparison of Alicycliphilus sp. BQ1, a polyurethanolytic bacterium, with its closest phylogenetic relatives Alicycliphilus denitrificans BC and K601, unable to attack polyurethane.</title>
        <authorList>
            <person name="Loza-Tavera H."/>
            <person name="Lozano L."/>
            <person name="Cevallos M."/>
            <person name="Maya-Lucas O."/>
            <person name="Garcia-Mena J."/>
            <person name="Hernandez J."/>
        </authorList>
    </citation>
    <scope>NUCLEOTIDE SEQUENCE [LARGE SCALE GENOMIC DNA]</scope>
    <source>
        <strain evidence="6 7">BQ1</strain>
    </source>
</reference>
<dbReference type="InterPro" id="IPR036388">
    <property type="entry name" value="WH-like_DNA-bd_sf"/>
</dbReference>
<dbReference type="InterPro" id="IPR036390">
    <property type="entry name" value="WH_DNA-bd_sf"/>
</dbReference>
<dbReference type="InterPro" id="IPR000847">
    <property type="entry name" value="LysR_HTH_N"/>
</dbReference>
<dbReference type="GO" id="GO:0003700">
    <property type="term" value="F:DNA-binding transcription factor activity"/>
    <property type="evidence" value="ECO:0007669"/>
    <property type="project" value="InterPro"/>
</dbReference>
<comment type="caution">
    <text evidence="6">The sequence shown here is derived from an EMBL/GenBank/DDBJ whole genome shotgun (WGS) entry which is preliminary data.</text>
</comment>
<keyword evidence="4" id="KW-0804">Transcription</keyword>
<sequence>MHFDLTDLRLFVHVHEAGSITGGAARSHLALPSASERIRGMESALGAPLLVRGQRGVRPTAAGHTLLHHARLVLRQMEHLRGDLADHGAGLAGHVHLLCNTSALGEHLPPLLPAFLAAHPRVSVELEERTSQDIADTVRAGLADLGVVSDATDLQGLSTLPFRPDPLALAVPVGHALAAQRCVALAQLQDQDFVGLPHGSALQALVSRHLGQRARYRARLQHLEAVCRLVGLGAGVAVVPLAAARRHARALRIRPVPLSDAWARRSLVLCLRDAHALPPFTQQLVHHLRAEAH</sequence>
<dbReference type="SUPFAM" id="SSF46785">
    <property type="entry name" value="Winged helix' DNA-binding domain"/>
    <property type="match status" value="1"/>
</dbReference>
<dbReference type="Gene3D" id="1.10.10.10">
    <property type="entry name" value="Winged helix-like DNA-binding domain superfamily/Winged helix DNA-binding domain"/>
    <property type="match status" value="1"/>
</dbReference>
<proteinExistence type="inferred from homology"/>
<evidence type="ECO:0000256" key="2">
    <source>
        <dbReference type="ARBA" id="ARBA00023015"/>
    </source>
</evidence>
<evidence type="ECO:0000259" key="5">
    <source>
        <dbReference type="PROSITE" id="PS50931"/>
    </source>
</evidence>
<comment type="similarity">
    <text evidence="1">Belongs to the LysR transcriptional regulatory family.</text>
</comment>
<keyword evidence="2" id="KW-0805">Transcription regulation</keyword>
<dbReference type="PANTHER" id="PTHR30419:SF2">
    <property type="entry name" value="LYSR FAMILY TRANSCRIPTIONAL REGULATOR"/>
    <property type="match status" value="1"/>
</dbReference>
<dbReference type="InterPro" id="IPR005119">
    <property type="entry name" value="LysR_subst-bd"/>
</dbReference>
<dbReference type="GO" id="GO:0005829">
    <property type="term" value="C:cytosol"/>
    <property type="evidence" value="ECO:0007669"/>
    <property type="project" value="TreeGrafter"/>
</dbReference>
<organism evidence="6 7">
    <name type="scientific">Alicycliphilus denitrificans</name>
    <dbReference type="NCBI Taxonomy" id="179636"/>
    <lineage>
        <taxon>Bacteria</taxon>
        <taxon>Pseudomonadati</taxon>
        <taxon>Pseudomonadota</taxon>
        <taxon>Betaproteobacteria</taxon>
        <taxon>Burkholderiales</taxon>
        <taxon>Comamonadaceae</taxon>
        <taxon>Alicycliphilus</taxon>
    </lineage>
</organism>
<keyword evidence="3" id="KW-0238">DNA-binding</keyword>
<evidence type="ECO:0000313" key="7">
    <source>
        <dbReference type="Proteomes" id="UP000216225"/>
    </source>
</evidence>
<dbReference type="Pfam" id="PF00126">
    <property type="entry name" value="HTH_1"/>
    <property type="match status" value="1"/>
</dbReference>
<dbReference type="GO" id="GO:0003677">
    <property type="term" value="F:DNA binding"/>
    <property type="evidence" value="ECO:0007669"/>
    <property type="project" value="UniProtKB-KW"/>
</dbReference>
<dbReference type="InterPro" id="IPR050950">
    <property type="entry name" value="HTH-type_LysR_regulators"/>
</dbReference>
<feature type="domain" description="HTH lysR-type" evidence="5">
    <location>
        <begin position="3"/>
        <end position="60"/>
    </location>
</feature>
<dbReference type="PANTHER" id="PTHR30419">
    <property type="entry name" value="HTH-TYPE TRANSCRIPTIONAL REGULATOR YBHD"/>
    <property type="match status" value="1"/>
</dbReference>
<dbReference type="RefSeq" id="WP_094436406.1">
    <property type="nucleotide sequence ID" value="NZ_NKDB02000001.1"/>
</dbReference>
<accession>A0A3R7EGW3</accession>
<name>A0A3R7EGW3_9BURK</name>
<dbReference type="Gene3D" id="3.40.190.290">
    <property type="match status" value="1"/>
</dbReference>
<dbReference type="EMBL" id="NKDB02000001">
    <property type="protein sequence ID" value="RKJ99490.1"/>
    <property type="molecule type" value="Genomic_DNA"/>
</dbReference>
<dbReference type="Pfam" id="PF03466">
    <property type="entry name" value="LysR_substrate"/>
    <property type="match status" value="1"/>
</dbReference>
<evidence type="ECO:0000256" key="3">
    <source>
        <dbReference type="ARBA" id="ARBA00023125"/>
    </source>
</evidence>
<evidence type="ECO:0000313" key="6">
    <source>
        <dbReference type="EMBL" id="RKJ99490.1"/>
    </source>
</evidence>
<gene>
    <name evidence="6" type="ORF">CE154_007115</name>
</gene>
<dbReference type="Proteomes" id="UP000216225">
    <property type="component" value="Unassembled WGS sequence"/>
</dbReference>
<dbReference type="PROSITE" id="PS50931">
    <property type="entry name" value="HTH_LYSR"/>
    <property type="match status" value="1"/>
</dbReference>
<evidence type="ECO:0000256" key="4">
    <source>
        <dbReference type="ARBA" id="ARBA00023163"/>
    </source>
</evidence>
<evidence type="ECO:0000256" key="1">
    <source>
        <dbReference type="ARBA" id="ARBA00009437"/>
    </source>
</evidence>
<dbReference type="AlphaFoldDB" id="A0A3R7EGW3"/>
<dbReference type="SUPFAM" id="SSF53850">
    <property type="entry name" value="Periplasmic binding protein-like II"/>
    <property type="match status" value="1"/>
</dbReference>
<protein>
    <submittedName>
        <fullName evidence="6">LysR family transcriptional regulator</fullName>
    </submittedName>
</protein>